<keyword evidence="2 3" id="KW-0186">Copper</keyword>
<keyword evidence="8" id="KW-1185">Reference proteome</keyword>
<feature type="transmembrane region" description="Helical" evidence="5">
    <location>
        <begin position="17"/>
        <end position="36"/>
    </location>
</feature>
<dbReference type="InterPro" id="IPR003782">
    <property type="entry name" value="SCO1/SenC"/>
</dbReference>
<dbReference type="InterPro" id="IPR013766">
    <property type="entry name" value="Thioredoxin_domain"/>
</dbReference>
<protein>
    <submittedName>
        <fullName evidence="7">Cytochrome oxidase biogenesis protein Sco1/SenC/PrrC, putative copper metallochaperone</fullName>
    </submittedName>
</protein>
<evidence type="ECO:0000313" key="8">
    <source>
        <dbReference type="Proteomes" id="UP000214646"/>
    </source>
</evidence>
<dbReference type="OrthoDB" id="9811998at2"/>
<comment type="similarity">
    <text evidence="1">Belongs to the SCO1/2 family.</text>
</comment>
<comment type="caution">
    <text evidence="7">The sequence shown here is derived from an EMBL/GenBank/DDBJ whole genome shotgun (WGS) entry which is preliminary data.</text>
</comment>
<accession>A0A225DJ93</accession>
<dbReference type="InterPro" id="IPR036249">
    <property type="entry name" value="Thioredoxin-like_sf"/>
</dbReference>
<feature type="binding site" evidence="3">
    <location>
        <position position="97"/>
    </location>
    <ligand>
        <name>Cu cation</name>
        <dbReference type="ChEBI" id="CHEBI:23378"/>
    </ligand>
</feature>
<evidence type="ECO:0000256" key="3">
    <source>
        <dbReference type="PIRSR" id="PIRSR603782-1"/>
    </source>
</evidence>
<dbReference type="Gene3D" id="3.40.30.10">
    <property type="entry name" value="Glutaredoxin"/>
    <property type="match status" value="1"/>
</dbReference>
<keyword evidence="5" id="KW-0472">Membrane</keyword>
<dbReference type="Proteomes" id="UP000214646">
    <property type="component" value="Unassembled WGS sequence"/>
</dbReference>
<dbReference type="Pfam" id="PF02630">
    <property type="entry name" value="SCO1-SenC"/>
    <property type="match status" value="1"/>
</dbReference>
<name>A0A225DJ93_9BACT</name>
<evidence type="ECO:0000256" key="4">
    <source>
        <dbReference type="PIRSR" id="PIRSR603782-2"/>
    </source>
</evidence>
<organism evidence="7 8">
    <name type="scientific">Fimbriiglobus ruber</name>
    <dbReference type="NCBI Taxonomy" id="1908690"/>
    <lineage>
        <taxon>Bacteria</taxon>
        <taxon>Pseudomonadati</taxon>
        <taxon>Planctomycetota</taxon>
        <taxon>Planctomycetia</taxon>
        <taxon>Gemmatales</taxon>
        <taxon>Gemmataceae</taxon>
        <taxon>Fimbriiglobus</taxon>
    </lineage>
</organism>
<dbReference type="PANTHER" id="PTHR12151">
    <property type="entry name" value="ELECTRON TRANSPORT PROTIN SCO1/SENC FAMILY MEMBER"/>
    <property type="match status" value="1"/>
</dbReference>
<sequence>MSDVVAKEPRTSRLARLLLPLFFLIGIGSLVAAFLLPVPGRRLPDSGQQTTTSTSDATADVPDFTFTERNGQPVSKADLRGKVWVASFVFVRCLGPCPSVSATMARLQAELDLAHQPDLRLVSFTIDPDRDTPGELKKYADKFHADANRWLFLTGKEADVHRLATNGFQVLAKRSPLEKPKEGQEFDHSTYLMVVDKQGRIRGRFEGFRGEHDPDGQHYEASLARLKETVGALLRE</sequence>
<reference evidence="8" key="1">
    <citation type="submission" date="2017-06" db="EMBL/GenBank/DDBJ databases">
        <title>Genome analysis of Fimbriiglobus ruber SP5, the first member of the order Planctomycetales with confirmed chitinolytic capability.</title>
        <authorList>
            <person name="Ravin N.V."/>
            <person name="Rakitin A.L."/>
            <person name="Ivanova A.A."/>
            <person name="Beletsky A.V."/>
            <person name="Kulichevskaya I.S."/>
            <person name="Mardanov A.V."/>
            <person name="Dedysh S.N."/>
        </authorList>
    </citation>
    <scope>NUCLEOTIDE SEQUENCE [LARGE SCALE GENOMIC DNA]</scope>
    <source>
        <strain evidence="8">SP5</strain>
    </source>
</reference>
<dbReference type="GO" id="GO:0046872">
    <property type="term" value="F:metal ion binding"/>
    <property type="evidence" value="ECO:0007669"/>
    <property type="project" value="UniProtKB-KW"/>
</dbReference>
<evidence type="ECO:0000256" key="2">
    <source>
        <dbReference type="ARBA" id="ARBA00023008"/>
    </source>
</evidence>
<evidence type="ECO:0000313" key="7">
    <source>
        <dbReference type="EMBL" id="OWK36207.1"/>
    </source>
</evidence>
<dbReference type="EMBL" id="NIDE01000017">
    <property type="protein sequence ID" value="OWK36207.1"/>
    <property type="molecule type" value="Genomic_DNA"/>
</dbReference>
<keyword evidence="5" id="KW-1133">Transmembrane helix</keyword>
<dbReference type="CDD" id="cd02968">
    <property type="entry name" value="SCO"/>
    <property type="match status" value="1"/>
</dbReference>
<keyword evidence="4" id="KW-1015">Disulfide bond</keyword>
<keyword evidence="5" id="KW-0812">Transmembrane</keyword>
<dbReference type="AlphaFoldDB" id="A0A225DJ93"/>
<evidence type="ECO:0000259" key="6">
    <source>
        <dbReference type="PROSITE" id="PS51352"/>
    </source>
</evidence>
<feature type="disulfide bond" description="Redox-active" evidence="4">
    <location>
        <begin position="93"/>
        <end position="97"/>
    </location>
</feature>
<feature type="binding site" evidence="3">
    <location>
        <position position="93"/>
    </location>
    <ligand>
        <name>Cu cation</name>
        <dbReference type="ChEBI" id="CHEBI:23378"/>
    </ligand>
</feature>
<dbReference type="SUPFAM" id="SSF52833">
    <property type="entry name" value="Thioredoxin-like"/>
    <property type="match status" value="1"/>
</dbReference>
<dbReference type="PROSITE" id="PS51352">
    <property type="entry name" value="THIOREDOXIN_2"/>
    <property type="match status" value="1"/>
</dbReference>
<evidence type="ECO:0000256" key="5">
    <source>
        <dbReference type="SAM" id="Phobius"/>
    </source>
</evidence>
<feature type="domain" description="Thioredoxin" evidence="6">
    <location>
        <begin position="55"/>
        <end position="228"/>
    </location>
</feature>
<dbReference type="PANTHER" id="PTHR12151:SF25">
    <property type="entry name" value="LINALOOL DEHYDRATASE_ISOMERASE DOMAIN-CONTAINING PROTEIN"/>
    <property type="match status" value="1"/>
</dbReference>
<keyword evidence="3" id="KW-0479">Metal-binding</keyword>
<gene>
    <name evidence="7" type="ORF">FRUB_08770</name>
</gene>
<dbReference type="RefSeq" id="WP_088259249.1">
    <property type="nucleotide sequence ID" value="NZ_NIDE01000017.1"/>
</dbReference>
<evidence type="ECO:0000256" key="1">
    <source>
        <dbReference type="ARBA" id="ARBA00010996"/>
    </source>
</evidence>
<proteinExistence type="inferred from homology"/>
<feature type="binding site" evidence="3">
    <location>
        <position position="188"/>
    </location>
    <ligand>
        <name>Cu cation</name>
        <dbReference type="ChEBI" id="CHEBI:23378"/>
    </ligand>
</feature>